<comment type="caution">
    <text evidence="1">The sequence shown here is derived from an EMBL/GenBank/DDBJ whole genome shotgun (WGS) entry which is preliminary data.</text>
</comment>
<dbReference type="AlphaFoldDB" id="A0A3L6QMS5"/>
<organism evidence="1 2">
    <name type="scientific">Panicum miliaceum</name>
    <name type="common">Proso millet</name>
    <name type="synonym">Broomcorn millet</name>
    <dbReference type="NCBI Taxonomy" id="4540"/>
    <lineage>
        <taxon>Eukaryota</taxon>
        <taxon>Viridiplantae</taxon>
        <taxon>Streptophyta</taxon>
        <taxon>Embryophyta</taxon>
        <taxon>Tracheophyta</taxon>
        <taxon>Spermatophyta</taxon>
        <taxon>Magnoliopsida</taxon>
        <taxon>Liliopsida</taxon>
        <taxon>Poales</taxon>
        <taxon>Poaceae</taxon>
        <taxon>PACMAD clade</taxon>
        <taxon>Panicoideae</taxon>
        <taxon>Panicodae</taxon>
        <taxon>Paniceae</taxon>
        <taxon>Panicinae</taxon>
        <taxon>Panicum</taxon>
        <taxon>Panicum sect. Panicum</taxon>
    </lineage>
</organism>
<accession>A0A3L6QMS5</accession>
<keyword evidence="2" id="KW-1185">Reference proteome</keyword>
<dbReference type="Proteomes" id="UP000275267">
    <property type="component" value="Unassembled WGS sequence"/>
</dbReference>
<evidence type="ECO:0000313" key="2">
    <source>
        <dbReference type="Proteomes" id="UP000275267"/>
    </source>
</evidence>
<proteinExistence type="predicted"/>
<gene>
    <name evidence="1" type="ORF">C2845_PM04G09040</name>
</gene>
<evidence type="ECO:0000313" key="1">
    <source>
        <dbReference type="EMBL" id="RLM85110.1"/>
    </source>
</evidence>
<reference evidence="2" key="1">
    <citation type="journal article" date="2019" name="Nat. Commun.">
        <title>The genome of broomcorn millet.</title>
        <authorList>
            <person name="Zou C."/>
            <person name="Miki D."/>
            <person name="Li D."/>
            <person name="Tang Q."/>
            <person name="Xiao L."/>
            <person name="Rajput S."/>
            <person name="Deng P."/>
            <person name="Jia W."/>
            <person name="Huang R."/>
            <person name="Zhang M."/>
            <person name="Sun Y."/>
            <person name="Hu J."/>
            <person name="Fu X."/>
            <person name="Schnable P.S."/>
            <person name="Li F."/>
            <person name="Zhang H."/>
            <person name="Feng B."/>
            <person name="Zhu X."/>
            <person name="Liu R."/>
            <person name="Schnable J.C."/>
            <person name="Zhu J.-K."/>
            <person name="Zhang H."/>
        </authorList>
    </citation>
    <scope>NUCLEOTIDE SEQUENCE [LARGE SCALE GENOMIC DNA]</scope>
</reference>
<name>A0A3L6QMS5_PANMI</name>
<sequence>MSKELASVEGMPERIQLSAAERKGIKVEAGIPEPLSSIFIPSRGESISVRDQGRRFAVLLFLQQMARVPASSSSIWDRYVWAIVMASYSSLSTRGGAR</sequence>
<protein>
    <submittedName>
        <fullName evidence="1">Uncharacterized protein</fullName>
    </submittedName>
</protein>
<dbReference type="EMBL" id="PQIB02000011">
    <property type="protein sequence ID" value="RLM85110.1"/>
    <property type="molecule type" value="Genomic_DNA"/>
</dbReference>